<evidence type="ECO:0000313" key="3">
    <source>
        <dbReference type="Proteomes" id="UP000311919"/>
    </source>
</evidence>
<proteinExistence type="predicted"/>
<comment type="caution">
    <text evidence="2">The sequence shown here is derived from an EMBL/GenBank/DDBJ whole genome shotgun (WGS) entry which is preliminary data.</text>
</comment>
<dbReference type="Proteomes" id="UP000311919">
    <property type="component" value="Unassembled WGS sequence"/>
</dbReference>
<gene>
    <name evidence="2" type="ORF">EWB00_000453</name>
</gene>
<feature type="compositionally biased region" description="Basic residues" evidence="1">
    <location>
        <begin position="1"/>
        <end position="12"/>
    </location>
</feature>
<dbReference type="STRING" id="6182.A0A4Z2CKZ3"/>
<protein>
    <submittedName>
        <fullName evidence="2">Son of sevenless 1</fullName>
    </submittedName>
</protein>
<evidence type="ECO:0000256" key="1">
    <source>
        <dbReference type="SAM" id="MobiDB-lite"/>
    </source>
</evidence>
<sequence length="231" mass="26406">MPLKSSRVRHQNPRPGTMRHPTPLQQEPRKISYSRIPEVRRKAQHRHQLRLDPTTPPPDLAPPANKHVCSMSILNTSASPFSFQTLHSNLSIENASWHFLFRPHLESNKTPRVHLAVKRSYQPDFLRKFHSLLGIMRSSAMHPNNTSPFYIRLFLNIPTYSSHWEFLALSNPPNGSLDTSAKHQGPALDLTLTVKAGRLPTFALEQSCFIIQGYSYFTVLCKTLSVLPWEL</sequence>
<evidence type="ECO:0000313" key="2">
    <source>
        <dbReference type="EMBL" id="TNN04694.1"/>
    </source>
</evidence>
<dbReference type="EMBL" id="SKCS01001127">
    <property type="protein sequence ID" value="TNN04694.1"/>
    <property type="molecule type" value="Genomic_DNA"/>
</dbReference>
<feature type="region of interest" description="Disordered" evidence="1">
    <location>
        <begin position="1"/>
        <end position="64"/>
    </location>
</feature>
<reference evidence="2 3" key="1">
    <citation type="submission" date="2019-03" db="EMBL/GenBank/DDBJ databases">
        <title>An improved genome assembly of the fluke Schistosoma japonicum.</title>
        <authorList>
            <person name="Hu W."/>
            <person name="Luo F."/>
            <person name="Yin M."/>
            <person name="Mo X."/>
            <person name="Sun C."/>
            <person name="Wu Q."/>
            <person name="Zhu B."/>
            <person name="Xiang M."/>
            <person name="Wang J."/>
            <person name="Wang Y."/>
            <person name="Zhang T."/>
            <person name="Xu B."/>
            <person name="Zheng H."/>
            <person name="Feng Z."/>
        </authorList>
    </citation>
    <scope>NUCLEOTIDE SEQUENCE [LARGE SCALE GENOMIC DNA]</scope>
    <source>
        <strain evidence="2">HuSjv2</strain>
        <tissue evidence="2">Worms</tissue>
    </source>
</reference>
<name>A0A4Z2CKZ3_SCHJA</name>
<keyword evidence="3" id="KW-1185">Reference proteome</keyword>
<organism evidence="2 3">
    <name type="scientific">Schistosoma japonicum</name>
    <name type="common">Blood fluke</name>
    <dbReference type="NCBI Taxonomy" id="6182"/>
    <lineage>
        <taxon>Eukaryota</taxon>
        <taxon>Metazoa</taxon>
        <taxon>Spiralia</taxon>
        <taxon>Lophotrochozoa</taxon>
        <taxon>Platyhelminthes</taxon>
        <taxon>Trematoda</taxon>
        <taxon>Digenea</taxon>
        <taxon>Strigeidida</taxon>
        <taxon>Schistosomatoidea</taxon>
        <taxon>Schistosomatidae</taxon>
        <taxon>Schistosoma</taxon>
    </lineage>
</organism>
<dbReference type="AlphaFoldDB" id="A0A4Z2CKZ3"/>
<dbReference type="OrthoDB" id="546434at2759"/>
<accession>A0A4Z2CKZ3</accession>